<evidence type="ECO:0000256" key="1">
    <source>
        <dbReference type="SAM" id="Phobius"/>
    </source>
</evidence>
<comment type="caution">
    <text evidence="2">The sequence shown here is derived from an EMBL/GenBank/DDBJ whole genome shotgun (WGS) entry which is preliminary data.</text>
</comment>
<sequence>MLHLRRRLQLWYLSPSQLILLHVTSESFVSQGSWRFVVFLPVVVVCVSGVADGGVYGWLCSLSSSCCSLFGTSVVWGLWALGLDTVLTANPFAEFYTLIVLCECPLFTLFCNLVSRPYAGSLGCASD</sequence>
<dbReference type="AlphaFoldDB" id="A0A396JQZ7"/>
<feature type="transmembrane region" description="Helical" evidence="1">
    <location>
        <begin position="66"/>
        <end position="83"/>
    </location>
</feature>
<name>A0A396JQZ7_MEDTR</name>
<proteinExistence type="predicted"/>
<accession>A0A396JQZ7</accession>
<dbReference type="EMBL" id="PSQE01000001">
    <property type="protein sequence ID" value="RHN79624.1"/>
    <property type="molecule type" value="Genomic_DNA"/>
</dbReference>
<keyword evidence="1" id="KW-0812">Transmembrane</keyword>
<reference evidence="2" key="1">
    <citation type="journal article" date="2018" name="Nat. Plants">
        <title>Whole-genome landscape of Medicago truncatula symbiotic genes.</title>
        <authorList>
            <person name="Pecrix Y."/>
            <person name="Gamas P."/>
            <person name="Carrere S."/>
        </authorList>
    </citation>
    <scope>NUCLEOTIDE SEQUENCE</scope>
    <source>
        <tissue evidence="2">Leaves</tissue>
    </source>
</reference>
<protein>
    <recommendedName>
        <fullName evidence="3">Transmembrane protein</fullName>
    </recommendedName>
</protein>
<evidence type="ECO:0008006" key="3">
    <source>
        <dbReference type="Google" id="ProtNLM"/>
    </source>
</evidence>
<dbReference type="Gramene" id="rna3441">
    <property type="protein sequence ID" value="RHN79624.1"/>
    <property type="gene ID" value="gene3441"/>
</dbReference>
<dbReference type="Proteomes" id="UP000265566">
    <property type="component" value="Chromosome 1"/>
</dbReference>
<keyword evidence="1" id="KW-1133">Transmembrane helix</keyword>
<gene>
    <name evidence="2" type="ORF">MtrunA17_Chr1g0179351</name>
</gene>
<feature type="transmembrane region" description="Helical" evidence="1">
    <location>
        <begin position="35"/>
        <end position="59"/>
    </location>
</feature>
<feature type="transmembrane region" description="Helical" evidence="1">
    <location>
        <begin position="95"/>
        <end position="114"/>
    </location>
</feature>
<keyword evidence="1" id="KW-0472">Membrane</keyword>
<evidence type="ECO:0000313" key="2">
    <source>
        <dbReference type="EMBL" id="RHN79624.1"/>
    </source>
</evidence>
<organism evidence="2">
    <name type="scientific">Medicago truncatula</name>
    <name type="common">Barrel medic</name>
    <name type="synonym">Medicago tribuloides</name>
    <dbReference type="NCBI Taxonomy" id="3880"/>
    <lineage>
        <taxon>Eukaryota</taxon>
        <taxon>Viridiplantae</taxon>
        <taxon>Streptophyta</taxon>
        <taxon>Embryophyta</taxon>
        <taxon>Tracheophyta</taxon>
        <taxon>Spermatophyta</taxon>
        <taxon>Magnoliopsida</taxon>
        <taxon>eudicotyledons</taxon>
        <taxon>Gunneridae</taxon>
        <taxon>Pentapetalae</taxon>
        <taxon>rosids</taxon>
        <taxon>fabids</taxon>
        <taxon>Fabales</taxon>
        <taxon>Fabaceae</taxon>
        <taxon>Papilionoideae</taxon>
        <taxon>50 kb inversion clade</taxon>
        <taxon>NPAAA clade</taxon>
        <taxon>Hologalegina</taxon>
        <taxon>IRL clade</taxon>
        <taxon>Trifolieae</taxon>
        <taxon>Medicago</taxon>
    </lineage>
</organism>